<keyword evidence="4 5" id="KW-0472">Membrane</keyword>
<dbReference type="EMBL" id="NAJN01002128">
    <property type="protein sequence ID" value="TKA57295.1"/>
    <property type="molecule type" value="Genomic_DNA"/>
</dbReference>
<keyword evidence="2 5" id="KW-0812">Transmembrane</keyword>
<dbReference type="InterPro" id="IPR005828">
    <property type="entry name" value="MFS_sugar_transport-like"/>
</dbReference>
<reference evidence="6 7" key="1">
    <citation type="submission" date="2017-03" db="EMBL/GenBank/DDBJ databases">
        <title>Genomes of endolithic fungi from Antarctica.</title>
        <authorList>
            <person name="Coleine C."/>
            <person name="Masonjones S."/>
            <person name="Stajich J.E."/>
        </authorList>
    </citation>
    <scope>NUCLEOTIDE SEQUENCE [LARGE SCALE GENOMIC DNA]</scope>
    <source>
        <strain evidence="6 7">CCFEE 5187</strain>
    </source>
</reference>
<keyword evidence="7" id="KW-1185">Reference proteome</keyword>
<name>A0A4U0W7M5_9PEZI</name>
<dbReference type="InterPro" id="IPR050360">
    <property type="entry name" value="MFS_Sugar_Transporters"/>
</dbReference>
<evidence type="ECO:0000256" key="2">
    <source>
        <dbReference type="ARBA" id="ARBA00022692"/>
    </source>
</evidence>
<dbReference type="GO" id="GO:0005351">
    <property type="term" value="F:carbohydrate:proton symporter activity"/>
    <property type="evidence" value="ECO:0007669"/>
    <property type="project" value="TreeGrafter"/>
</dbReference>
<feature type="transmembrane region" description="Helical" evidence="5">
    <location>
        <begin position="27"/>
        <end position="45"/>
    </location>
</feature>
<evidence type="ECO:0000256" key="3">
    <source>
        <dbReference type="ARBA" id="ARBA00022989"/>
    </source>
</evidence>
<accession>A0A4U0W7M5</accession>
<dbReference type="InterPro" id="IPR036259">
    <property type="entry name" value="MFS_trans_sf"/>
</dbReference>
<dbReference type="Proteomes" id="UP000308768">
    <property type="component" value="Unassembled WGS sequence"/>
</dbReference>
<evidence type="ECO:0008006" key="8">
    <source>
        <dbReference type="Google" id="ProtNLM"/>
    </source>
</evidence>
<proteinExistence type="predicted"/>
<evidence type="ECO:0000256" key="1">
    <source>
        <dbReference type="ARBA" id="ARBA00004141"/>
    </source>
</evidence>
<dbReference type="OrthoDB" id="6612291at2759"/>
<gene>
    <name evidence="6" type="ORF">B0A49_11918</name>
</gene>
<evidence type="ECO:0000256" key="4">
    <source>
        <dbReference type="ARBA" id="ARBA00023136"/>
    </source>
</evidence>
<protein>
    <recommendedName>
        <fullName evidence="8">Major facilitator superfamily (MFS) profile domain-containing protein</fullName>
    </recommendedName>
</protein>
<dbReference type="GO" id="GO:0016020">
    <property type="term" value="C:membrane"/>
    <property type="evidence" value="ECO:0007669"/>
    <property type="project" value="UniProtKB-SubCell"/>
</dbReference>
<feature type="transmembrane region" description="Helical" evidence="5">
    <location>
        <begin position="5"/>
        <end position="21"/>
    </location>
</feature>
<dbReference type="AlphaFoldDB" id="A0A4U0W7M5"/>
<sequence length="104" mass="12394">MTQWLFVYVIVLITPIGIANIGWRFYIIFAVLNFAWLPLIWYFYIETAGLSLEEIDKLFEIHYKGGKGMTWKEATRLAKEHIALAKIQIHEKTMHAHNVQQWWE</sequence>
<dbReference type="PANTHER" id="PTHR48022">
    <property type="entry name" value="PLASTIDIC GLUCOSE TRANSPORTER 4"/>
    <property type="match status" value="1"/>
</dbReference>
<dbReference type="Gene3D" id="1.20.1250.20">
    <property type="entry name" value="MFS general substrate transporter like domains"/>
    <property type="match status" value="1"/>
</dbReference>
<keyword evidence="3 5" id="KW-1133">Transmembrane helix</keyword>
<comment type="subcellular location">
    <subcellularLocation>
        <location evidence="1">Membrane</location>
        <topology evidence="1">Multi-pass membrane protein</topology>
    </subcellularLocation>
</comment>
<dbReference type="STRING" id="331657.A0A4U0W7M5"/>
<dbReference type="Pfam" id="PF00083">
    <property type="entry name" value="Sugar_tr"/>
    <property type="match status" value="1"/>
</dbReference>
<evidence type="ECO:0000313" key="7">
    <source>
        <dbReference type="Proteomes" id="UP000308768"/>
    </source>
</evidence>
<evidence type="ECO:0000256" key="5">
    <source>
        <dbReference type="SAM" id="Phobius"/>
    </source>
</evidence>
<comment type="caution">
    <text evidence="6">The sequence shown here is derived from an EMBL/GenBank/DDBJ whole genome shotgun (WGS) entry which is preliminary data.</text>
</comment>
<dbReference type="PANTHER" id="PTHR48022:SF28">
    <property type="entry name" value="MAJOR FACILITATOR SUPERFAMILY (MFS) PROFILE DOMAIN-CONTAINING PROTEIN-RELATED"/>
    <property type="match status" value="1"/>
</dbReference>
<evidence type="ECO:0000313" key="6">
    <source>
        <dbReference type="EMBL" id="TKA57295.1"/>
    </source>
</evidence>
<organism evidence="6 7">
    <name type="scientific">Cryomyces minteri</name>
    <dbReference type="NCBI Taxonomy" id="331657"/>
    <lineage>
        <taxon>Eukaryota</taxon>
        <taxon>Fungi</taxon>
        <taxon>Dikarya</taxon>
        <taxon>Ascomycota</taxon>
        <taxon>Pezizomycotina</taxon>
        <taxon>Dothideomycetes</taxon>
        <taxon>Dothideomycetes incertae sedis</taxon>
        <taxon>Cryomyces</taxon>
    </lineage>
</organism>